<feature type="compositionally biased region" description="Pro residues" evidence="1">
    <location>
        <begin position="20"/>
        <end position="30"/>
    </location>
</feature>
<dbReference type="Proteomes" id="UP000195402">
    <property type="component" value="Unassembled WGS sequence"/>
</dbReference>
<evidence type="ECO:0000313" key="3">
    <source>
        <dbReference type="Proteomes" id="UP000195402"/>
    </source>
</evidence>
<dbReference type="InParanoid" id="A0A200QI44"/>
<feature type="compositionally biased region" description="Basic residues" evidence="1">
    <location>
        <begin position="1"/>
        <end position="19"/>
    </location>
</feature>
<evidence type="ECO:0000256" key="1">
    <source>
        <dbReference type="SAM" id="MobiDB-lite"/>
    </source>
</evidence>
<sequence>MYPRSNSKKTHPHQRHRRPPPPPPPPPQPPTATVSGSSEPDLSYPERWIGPPFAPKRVLLS</sequence>
<name>A0A200QI44_MACCD</name>
<dbReference type="AlphaFoldDB" id="A0A200QI44"/>
<comment type="caution">
    <text evidence="2">The sequence shown here is derived from an EMBL/GenBank/DDBJ whole genome shotgun (WGS) entry which is preliminary data.</text>
</comment>
<feature type="region of interest" description="Disordered" evidence="1">
    <location>
        <begin position="1"/>
        <end position="61"/>
    </location>
</feature>
<proteinExistence type="predicted"/>
<keyword evidence="3" id="KW-1185">Reference proteome</keyword>
<accession>A0A200QI44</accession>
<protein>
    <submittedName>
        <fullName evidence="2">Uncharacterized protein</fullName>
    </submittedName>
</protein>
<reference evidence="2 3" key="1">
    <citation type="journal article" date="2017" name="Mol. Plant">
        <title>The Genome of Medicinal Plant Macleaya cordata Provides New Insights into Benzylisoquinoline Alkaloids Metabolism.</title>
        <authorList>
            <person name="Liu X."/>
            <person name="Liu Y."/>
            <person name="Huang P."/>
            <person name="Ma Y."/>
            <person name="Qing Z."/>
            <person name="Tang Q."/>
            <person name="Cao H."/>
            <person name="Cheng P."/>
            <person name="Zheng Y."/>
            <person name="Yuan Z."/>
            <person name="Zhou Y."/>
            <person name="Liu J."/>
            <person name="Tang Z."/>
            <person name="Zhuo Y."/>
            <person name="Zhang Y."/>
            <person name="Yu L."/>
            <person name="Huang J."/>
            <person name="Yang P."/>
            <person name="Peng Q."/>
            <person name="Zhang J."/>
            <person name="Jiang W."/>
            <person name="Zhang Z."/>
            <person name="Lin K."/>
            <person name="Ro D.K."/>
            <person name="Chen X."/>
            <person name="Xiong X."/>
            <person name="Shang Y."/>
            <person name="Huang S."/>
            <person name="Zeng J."/>
        </authorList>
    </citation>
    <scope>NUCLEOTIDE SEQUENCE [LARGE SCALE GENOMIC DNA]</scope>
    <source>
        <strain evidence="3">cv. BLH2017</strain>
        <tissue evidence="2">Root</tissue>
    </source>
</reference>
<dbReference type="EMBL" id="MVGT01002031">
    <property type="protein sequence ID" value="OVA10099.1"/>
    <property type="molecule type" value="Genomic_DNA"/>
</dbReference>
<feature type="compositionally biased region" description="Polar residues" evidence="1">
    <location>
        <begin position="31"/>
        <end position="40"/>
    </location>
</feature>
<gene>
    <name evidence="2" type="ORF">BVC80_1591g2</name>
</gene>
<evidence type="ECO:0000313" key="2">
    <source>
        <dbReference type="EMBL" id="OVA10099.1"/>
    </source>
</evidence>
<organism evidence="2 3">
    <name type="scientific">Macleaya cordata</name>
    <name type="common">Five-seeded plume-poppy</name>
    <name type="synonym">Bocconia cordata</name>
    <dbReference type="NCBI Taxonomy" id="56857"/>
    <lineage>
        <taxon>Eukaryota</taxon>
        <taxon>Viridiplantae</taxon>
        <taxon>Streptophyta</taxon>
        <taxon>Embryophyta</taxon>
        <taxon>Tracheophyta</taxon>
        <taxon>Spermatophyta</taxon>
        <taxon>Magnoliopsida</taxon>
        <taxon>Ranunculales</taxon>
        <taxon>Papaveraceae</taxon>
        <taxon>Papaveroideae</taxon>
        <taxon>Macleaya</taxon>
    </lineage>
</organism>